<comment type="caution">
    <text evidence="1">The sequence shown here is derived from an EMBL/GenBank/DDBJ whole genome shotgun (WGS) entry which is preliminary data.</text>
</comment>
<dbReference type="Proteomes" id="UP001281147">
    <property type="component" value="Unassembled WGS sequence"/>
</dbReference>
<sequence length="174" mass="19488">MAGLWKRQAPLDSNSSDNDYDDAYDNGYGYGGYDGETSWWWTPAGMATRYAIVAILFAFILFFFVGGYYHARRRVNNGLQPLPYHRWMVRRSYYQPAQPRYPFRQDQYNQQSYGMEGYPPPPPAYSNEEAPPPVYQPPQGATKALADQSFGGTNRIGEGSGSGGISAPATSARQ</sequence>
<reference evidence="1" key="1">
    <citation type="submission" date="2023-07" db="EMBL/GenBank/DDBJ databases">
        <title>Black Yeasts Isolated from many extreme environments.</title>
        <authorList>
            <person name="Coleine C."/>
            <person name="Stajich J.E."/>
            <person name="Selbmann L."/>
        </authorList>
    </citation>
    <scope>NUCLEOTIDE SEQUENCE</scope>
    <source>
        <strain evidence="1">CCFEE 5714</strain>
    </source>
</reference>
<evidence type="ECO:0000313" key="2">
    <source>
        <dbReference type="Proteomes" id="UP001281147"/>
    </source>
</evidence>
<protein>
    <submittedName>
        <fullName evidence="1">Uncharacterized protein</fullName>
    </submittedName>
</protein>
<evidence type="ECO:0000313" key="1">
    <source>
        <dbReference type="EMBL" id="KAK3720859.1"/>
    </source>
</evidence>
<proteinExistence type="predicted"/>
<name>A0ACC3NRF2_9PEZI</name>
<dbReference type="EMBL" id="JAUTXU010000020">
    <property type="protein sequence ID" value="KAK3720859.1"/>
    <property type="molecule type" value="Genomic_DNA"/>
</dbReference>
<keyword evidence="2" id="KW-1185">Reference proteome</keyword>
<accession>A0ACC3NRF2</accession>
<organism evidence="1 2">
    <name type="scientific">Vermiconidia calcicola</name>
    <dbReference type="NCBI Taxonomy" id="1690605"/>
    <lineage>
        <taxon>Eukaryota</taxon>
        <taxon>Fungi</taxon>
        <taxon>Dikarya</taxon>
        <taxon>Ascomycota</taxon>
        <taxon>Pezizomycotina</taxon>
        <taxon>Dothideomycetes</taxon>
        <taxon>Dothideomycetidae</taxon>
        <taxon>Mycosphaerellales</taxon>
        <taxon>Extremaceae</taxon>
        <taxon>Vermiconidia</taxon>
    </lineage>
</organism>
<gene>
    <name evidence="1" type="ORF">LTR37_003522</name>
</gene>